<accession>A0A7Y9UVC9</accession>
<dbReference type="GO" id="GO:0047617">
    <property type="term" value="F:fatty acyl-CoA hydrolase activity"/>
    <property type="evidence" value="ECO:0007669"/>
    <property type="project" value="TreeGrafter"/>
</dbReference>
<name>A0A7Y9UVC9_9ACTN</name>
<dbReference type="RefSeq" id="WP_343049395.1">
    <property type="nucleotide sequence ID" value="NZ_JACCAC010000001.1"/>
</dbReference>
<organism evidence="1 2">
    <name type="scientific">Nocardioides perillae</name>
    <dbReference type="NCBI Taxonomy" id="1119534"/>
    <lineage>
        <taxon>Bacteria</taxon>
        <taxon>Bacillati</taxon>
        <taxon>Actinomycetota</taxon>
        <taxon>Actinomycetes</taxon>
        <taxon>Propionibacteriales</taxon>
        <taxon>Nocardioidaceae</taxon>
        <taxon>Nocardioides</taxon>
    </lineage>
</organism>
<dbReference type="PANTHER" id="PTHR31793:SF24">
    <property type="entry name" value="LONG-CHAIN ACYL-COA THIOESTERASE FADM"/>
    <property type="match status" value="1"/>
</dbReference>
<protein>
    <submittedName>
        <fullName evidence="1">Acyl-CoA thioester hydrolase</fullName>
        <ecNumber evidence="1">3.1.2.-</ecNumber>
    </submittedName>
</protein>
<dbReference type="InterPro" id="IPR029069">
    <property type="entry name" value="HotDog_dom_sf"/>
</dbReference>
<evidence type="ECO:0000313" key="2">
    <source>
        <dbReference type="Proteomes" id="UP000544110"/>
    </source>
</evidence>
<comment type="caution">
    <text evidence="1">The sequence shown here is derived from an EMBL/GenBank/DDBJ whole genome shotgun (WGS) entry which is preliminary data.</text>
</comment>
<keyword evidence="1" id="KW-0378">Hydrolase</keyword>
<dbReference type="EMBL" id="JACCAC010000001">
    <property type="protein sequence ID" value="NYG56535.1"/>
    <property type="molecule type" value="Genomic_DNA"/>
</dbReference>
<dbReference type="PANTHER" id="PTHR31793">
    <property type="entry name" value="4-HYDROXYBENZOYL-COA THIOESTERASE FAMILY MEMBER"/>
    <property type="match status" value="1"/>
</dbReference>
<dbReference type="Gene3D" id="3.10.129.10">
    <property type="entry name" value="Hotdog Thioesterase"/>
    <property type="match status" value="2"/>
</dbReference>
<reference evidence="1 2" key="1">
    <citation type="submission" date="2020-07" db="EMBL/GenBank/DDBJ databases">
        <title>Sequencing the genomes of 1000 actinobacteria strains.</title>
        <authorList>
            <person name="Klenk H.-P."/>
        </authorList>
    </citation>
    <scope>NUCLEOTIDE SEQUENCE [LARGE SCALE GENOMIC DNA]</scope>
    <source>
        <strain evidence="1 2">DSM 24552</strain>
    </source>
</reference>
<dbReference type="AlphaFoldDB" id="A0A7Y9UVC9"/>
<proteinExistence type="predicted"/>
<keyword evidence="2" id="KW-1185">Reference proteome</keyword>
<dbReference type="SUPFAM" id="SSF54637">
    <property type="entry name" value="Thioesterase/thiol ester dehydrase-isomerase"/>
    <property type="match status" value="2"/>
</dbReference>
<dbReference type="Pfam" id="PF13279">
    <property type="entry name" value="4HBT_2"/>
    <property type="match status" value="2"/>
</dbReference>
<sequence>MRHLYECQLRWADMDMLGHVNNVTYVDYLQEARIDMLLTHAPDPAVGELAEGVVVVRHQVRYLAPLTFRLTPVHVEVWITEVRAGSFTMAYELFDHLPDGGRRVYLQATSLLTPYVFATEQPRRLRPEEREVLGRFLEPAPARGPLQVDPAGFDDPAGRLPLQVRFSDVDVYGHVNNVEYFTYFQEARVAYMAALAEEAGTSAAPGSVVLAQCDVDYRVPVLFRPEPYDVRSRVAHVGRTSFVIENDLRDGDRSLATARVVLVGFDATTQRAAPLVEDYRSLLSSKVLTMN</sequence>
<dbReference type="Proteomes" id="UP000544110">
    <property type="component" value="Unassembled WGS sequence"/>
</dbReference>
<dbReference type="EC" id="3.1.2.-" evidence="1"/>
<evidence type="ECO:0000313" key="1">
    <source>
        <dbReference type="EMBL" id="NYG56535.1"/>
    </source>
</evidence>
<dbReference type="CDD" id="cd00586">
    <property type="entry name" value="4HBT"/>
    <property type="match status" value="2"/>
</dbReference>
<gene>
    <name evidence="1" type="ORF">BJ989_002839</name>
</gene>
<dbReference type="InterPro" id="IPR050563">
    <property type="entry name" value="4-hydroxybenzoyl-CoA_TE"/>
</dbReference>